<dbReference type="InterPro" id="IPR028994">
    <property type="entry name" value="Integrin_alpha_N"/>
</dbReference>
<evidence type="ECO:0000313" key="5">
    <source>
        <dbReference type="Proteomes" id="UP000255317"/>
    </source>
</evidence>
<evidence type="ECO:0000256" key="2">
    <source>
        <dbReference type="SAM" id="SignalP"/>
    </source>
</evidence>
<dbReference type="OrthoDB" id="9816120at2"/>
<dbReference type="Proteomes" id="UP000255317">
    <property type="component" value="Unassembled WGS sequence"/>
</dbReference>
<reference evidence="4 5" key="1">
    <citation type="submission" date="2018-07" db="EMBL/GenBank/DDBJ databases">
        <title>Genomic Encyclopedia of Type Strains, Phase IV (KMG-IV): sequencing the most valuable type-strain genomes for metagenomic binning, comparative biology and taxonomic classification.</title>
        <authorList>
            <person name="Goeker M."/>
        </authorList>
    </citation>
    <scope>NUCLEOTIDE SEQUENCE [LARGE SCALE GENOMIC DNA]</scope>
    <source>
        <strain evidence="4 5">DSM 101478</strain>
    </source>
</reference>
<dbReference type="PANTHER" id="PTHR44103">
    <property type="entry name" value="PROPROTEIN CONVERTASE P"/>
    <property type="match status" value="1"/>
</dbReference>
<dbReference type="InterPro" id="IPR013517">
    <property type="entry name" value="FG-GAP"/>
</dbReference>
<gene>
    <name evidence="4" type="ORF">C8D94_10838</name>
</gene>
<dbReference type="RefSeq" id="WP_115124704.1">
    <property type="nucleotide sequence ID" value="NZ_QRAO01000008.1"/>
</dbReference>
<keyword evidence="1 2" id="KW-0732">Signal</keyword>
<dbReference type="Pfam" id="PF13517">
    <property type="entry name" value="FG-GAP_3"/>
    <property type="match status" value="2"/>
</dbReference>
<comment type="caution">
    <text evidence="4">The sequence shown here is derived from an EMBL/GenBank/DDBJ whole genome shotgun (WGS) entry which is preliminary data.</text>
</comment>
<evidence type="ECO:0000313" key="4">
    <source>
        <dbReference type="EMBL" id="RDK83250.1"/>
    </source>
</evidence>
<sequence length="471" mass="52504">MRTAVLFIVSIFGFFVSNAQFGPEQIISLNNNNAGNVLPMDWDNDGYVDVVSGAYGKVVWHKNMDGNGTFGQEQIIANTNGGAYQFVDFDNDTDLDILYGYVVPPSSYRIVWIENEDGVGAYGPEQLIVEGESTFNMRVADLDNDSDEDILVVHNLNSFQEELVWYENMDGQGTFSSEHYIATDYFSGYPIIIDDIDEDGDNDIIACTWDLLPGKIDLYRNDGAGDFGTAENLFQFDSFVSDTYKAEKLIITDLNNDGIKDLLINAGHDEFLNRIIWLEGIDESPTFNESEIIYNYETELYLSSMEPHDIDNDGDQDLLLGFSMGNSYGNFSYMLNVDGFGSFGDIVIVDETIVRTGEVTAADLDHDNDLDAIVCSAFAQRLSWYENMGNLGVGNATMLTSTLYPNPTKGKLYINSSEKVSFVTILNTYGAIVYEEDNPVEIDLSTYPTGIYFVKLTTISGQKTAKKIIKE</sequence>
<evidence type="ECO:0000259" key="3">
    <source>
        <dbReference type="Pfam" id="PF18962"/>
    </source>
</evidence>
<name>A0A370Q5A5_9FLAO</name>
<dbReference type="SUPFAM" id="SSF69318">
    <property type="entry name" value="Integrin alpha N-terminal domain"/>
    <property type="match status" value="2"/>
</dbReference>
<dbReference type="AlphaFoldDB" id="A0A370Q5A5"/>
<dbReference type="EMBL" id="QRAO01000008">
    <property type="protein sequence ID" value="RDK83250.1"/>
    <property type="molecule type" value="Genomic_DNA"/>
</dbReference>
<feature type="domain" description="Secretion system C-terminal sorting" evidence="3">
    <location>
        <begin position="403"/>
        <end position="469"/>
    </location>
</feature>
<dbReference type="NCBIfam" id="TIGR04183">
    <property type="entry name" value="Por_Secre_tail"/>
    <property type="match status" value="1"/>
</dbReference>
<dbReference type="Pfam" id="PF18962">
    <property type="entry name" value="Por_Secre_tail"/>
    <property type="match status" value="1"/>
</dbReference>
<feature type="chain" id="PRO_5016794077" evidence="2">
    <location>
        <begin position="20"/>
        <end position="471"/>
    </location>
</feature>
<organism evidence="4 5">
    <name type="scientific">Marinirhabdus gelatinilytica</name>
    <dbReference type="NCBI Taxonomy" id="1703343"/>
    <lineage>
        <taxon>Bacteria</taxon>
        <taxon>Pseudomonadati</taxon>
        <taxon>Bacteroidota</taxon>
        <taxon>Flavobacteriia</taxon>
        <taxon>Flavobacteriales</taxon>
        <taxon>Flavobacteriaceae</taxon>
    </lineage>
</organism>
<dbReference type="Gene3D" id="2.130.10.130">
    <property type="entry name" value="Integrin alpha, N-terminal"/>
    <property type="match status" value="1"/>
</dbReference>
<dbReference type="InterPro" id="IPR026444">
    <property type="entry name" value="Secre_tail"/>
</dbReference>
<accession>A0A370Q5A5</accession>
<feature type="signal peptide" evidence="2">
    <location>
        <begin position="1"/>
        <end position="19"/>
    </location>
</feature>
<protein>
    <submittedName>
        <fullName evidence="4">Putative secreted protein (Por secretion system target)</fullName>
    </submittedName>
</protein>
<keyword evidence="5" id="KW-1185">Reference proteome</keyword>
<proteinExistence type="predicted"/>
<dbReference type="PANTHER" id="PTHR44103:SF1">
    <property type="entry name" value="PROPROTEIN CONVERTASE P"/>
    <property type="match status" value="1"/>
</dbReference>
<evidence type="ECO:0000256" key="1">
    <source>
        <dbReference type="ARBA" id="ARBA00022729"/>
    </source>
</evidence>